<gene>
    <name evidence="4" type="ORF">GH723_18030</name>
</gene>
<dbReference type="SMART" id="SM00267">
    <property type="entry name" value="GGDEF"/>
    <property type="match status" value="1"/>
</dbReference>
<dbReference type="CDD" id="cd01948">
    <property type="entry name" value="EAL"/>
    <property type="match status" value="1"/>
</dbReference>
<dbReference type="Gene3D" id="3.30.450.20">
    <property type="entry name" value="PAS domain"/>
    <property type="match status" value="2"/>
</dbReference>
<dbReference type="InterPro" id="IPR052155">
    <property type="entry name" value="Biofilm_reg_signaling"/>
</dbReference>
<evidence type="ECO:0000259" key="3">
    <source>
        <dbReference type="PROSITE" id="PS50887"/>
    </source>
</evidence>
<dbReference type="AlphaFoldDB" id="A0A5Q2RLX0"/>
<dbReference type="NCBIfam" id="TIGR00254">
    <property type="entry name" value="GGDEF"/>
    <property type="match status" value="1"/>
</dbReference>
<dbReference type="Pfam" id="PF00990">
    <property type="entry name" value="GGDEF"/>
    <property type="match status" value="1"/>
</dbReference>
<proteinExistence type="predicted"/>
<feature type="domain" description="EAL" evidence="2">
    <location>
        <begin position="599"/>
        <end position="854"/>
    </location>
</feature>
<dbReference type="GO" id="GO:0006355">
    <property type="term" value="P:regulation of DNA-templated transcription"/>
    <property type="evidence" value="ECO:0007669"/>
    <property type="project" value="InterPro"/>
</dbReference>
<dbReference type="Proteomes" id="UP000334019">
    <property type="component" value="Chromosome"/>
</dbReference>
<dbReference type="SUPFAM" id="SSF55785">
    <property type="entry name" value="PYP-like sensor domain (PAS domain)"/>
    <property type="match status" value="2"/>
</dbReference>
<dbReference type="Pfam" id="PF00989">
    <property type="entry name" value="PAS"/>
    <property type="match status" value="1"/>
</dbReference>
<dbReference type="FunFam" id="3.30.70.270:FF:000001">
    <property type="entry name" value="Diguanylate cyclase domain protein"/>
    <property type="match status" value="1"/>
</dbReference>
<dbReference type="Pfam" id="PF01590">
    <property type="entry name" value="GAF"/>
    <property type="match status" value="1"/>
</dbReference>
<dbReference type="PROSITE" id="PS50112">
    <property type="entry name" value="PAS"/>
    <property type="match status" value="2"/>
</dbReference>
<dbReference type="SMART" id="SM00052">
    <property type="entry name" value="EAL"/>
    <property type="match status" value="1"/>
</dbReference>
<dbReference type="InterPro" id="IPR035965">
    <property type="entry name" value="PAS-like_dom_sf"/>
</dbReference>
<dbReference type="InterPro" id="IPR000160">
    <property type="entry name" value="GGDEF_dom"/>
</dbReference>
<dbReference type="PANTHER" id="PTHR44757">
    <property type="entry name" value="DIGUANYLATE CYCLASE DGCP"/>
    <property type="match status" value="1"/>
</dbReference>
<reference evidence="4 5" key="1">
    <citation type="submission" date="2019-11" db="EMBL/GenBank/DDBJ databases">
        <authorList>
            <person name="He Y."/>
        </authorList>
    </citation>
    <scope>NUCLEOTIDE SEQUENCE [LARGE SCALE GENOMIC DNA]</scope>
    <source>
        <strain evidence="4 5">SCSIO 58843</strain>
    </source>
</reference>
<dbReference type="InterPro" id="IPR013656">
    <property type="entry name" value="PAS_4"/>
</dbReference>
<dbReference type="InterPro" id="IPR003018">
    <property type="entry name" value="GAF"/>
</dbReference>
<dbReference type="EMBL" id="CP045851">
    <property type="protein sequence ID" value="QGG96843.1"/>
    <property type="molecule type" value="Genomic_DNA"/>
</dbReference>
<dbReference type="Pfam" id="PF00563">
    <property type="entry name" value="EAL"/>
    <property type="match status" value="1"/>
</dbReference>
<dbReference type="InterPro" id="IPR029787">
    <property type="entry name" value="Nucleotide_cyclase"/>
</dbReference>
<dbReference type="Pfam" id="PF08448">
    <property type="entry name" value="PAS_4"/>
    <property type="match status" value="1"/>
</dbReference>
<name>A0A5Q2RLX0_9ACTN</name>
<sequence>MDRTTPVDPSRLRRMLDVITDVYALVDEECVIGWISPSAGPVLGVDPDGLVGTLAYDLFAKQDNRELHRAYFEGVLAAPGAHGPVEVTVTRPDGALRELELMLSNGLDDPELGAVVVAIRDITKRSSEVELLRRREAWADALIRRGSELILVTDRHGVVSYANPAVDQVLGRAADEVVGRSWLDHIVEPEGGSGAEAVERLLAHPKDRPAPLRVRRADGTIRHLGVYATNLMGDPEVAGIVVNATDLTDRWAAESLLAEQGALLEAMTRGLPLSETLRWVARIVEERAPGAMALVGTLHPDGWVRYEAAPMVPAPLVEQLDDVSPASDMGTGLRGLDPDAPVYVTTDMSTPVWADVRPALDAHGLRSCWVRPIGSHQSAGTLLGAVVIFHEERREPTDEEVQLLDRVTNLAAIAIDRHRLQETLEHRAMHDALTGLPNRPAVLEHLSGLLARRGVGPVAVAVMFIDLDRFKVVNDSLGHAAGDQLLVQVAERFRGVVRPGDVVGRFGGDEFVVVCDGVDDDAARRLADRLRAALAAPVVVDGSEVVATASIGIARPDGAPGTAESLIRDADVAMYRAKGHGRDTVAFYEVGDQERVARSLELEGALRLAIERQEIDVHFQPIVDLGTGAVVGHEALVRWTRPGVGPVAPIELVTVAEESGLIGRLGHLVLTTACRRAAAWPAPGGPVTPLLSVNVSPRQLTDPGFVGLVARVLEESGLAPEHLCCEITETVLVDDRAMGAIAGLKALGVTLAIDDFGTGHASLDYVRRLSGIDLLKVDRSFVAGIEDARGHDRAIVAAVVALAASLGLDVVAEGVETPGQAAALAALGCRLGQGFLFGAPGPGDDLVIPSGLPSRGGR</sequence>
<dbReference type="KEGG" id="atq:GH723_18030"/>
<dbReference type="InterPro" id="IPR000014">
    <property type="entry name" value="PAS"/>
</dbReference>
<evidence type="ECO:0000259" key="1">
    <source>
        <dbReference type="PROSITE" id="PS50112"/>
    </source>
</evidence>
<accession>A0A5Q2RLX0</accession>
<dbReference type="InterPro" id="IPR001633">
    <property type="entry name" value="EAL_dom"/>
</dbReference>
<dbReference type="SMART" id="SM00091">
    <property type="entry name" value="PAS"/>
    <property type="match status" value="2"/>
</dbReference>
<evidence type="ECO:0000313" key="5">
    <source>
        <dbReference type="Proteomes" id="UP000334019"/>
    </source>
</evidence>
<dbReference type="RefSeq" id="WP_153760945.1">
    <property type="nucleotide sequence ID" value="NZ_CP045851.1"/>
</dbReference>
<feature type="domain" description="GGDEF" evidence="3">
    <location>
        <begin position="458"/>
        <end position="590"/>
    </location>
</feature>
<organism evidence="4 5">
    <name type="scientific">Actinomarinicola tropica</name>
    <dbReference type="NCBI Taxonomy" id="2789776"/>
    <lineage>
        <taxon>Bacteria</taxon>
        <taxon>Bacillati</taxon>
        <taxon>Actinomycetota</taxon>
        <taxon>Acidimicrobiia</taxon>
        <taxon>Acidimicrobiales</taxon>
        <taxon>Iamiaceae</taxon>
        <taxon>Actinomarinicola</taxon>
    </lineage>
</organism>
<dbReference type="PANTHER" id="PTHR44757:SF2">
    <property type="entry name" value="BIOFILM ARCHITECTURE MAINTENANCE PROTEIN MBAA"/>
    <property type="match status" value="1"/>
</dbReference>
<evidence type="ECO:0000259" key="2">
    <source>
        <dbReference type="PROSITE" id="PS50883"/>
    </source>
</evidence>
<dbReference type="PROSITE" id="PS50887">
    <property type="entry name" value="GGDEF"/>
    <property type="match status" value="1"/>
</dbReference>
<dbReference type="SUPFAM" id="SSF55073">
    <property type="entry name" value="Nucleotide cyclase"/>
    <property type="match status" value="1"/>
</dbReference>
<feature type="domain" description="PAS" evidence="1">
    <location>
        <begin position="8"/>
        <end position="79"/>
    </location>
</feature>
<dbReference type="SUPFAM" id="SSF55781">
    <property type="entry name" value="GAF domain-like"/>
    <property type="match status" value="1"/>
</dbReference>
<keyword evidence="5" id="KW-1185">Reference proteome</keyword>
<dbReference type="InterPro" id="IPR043128">
    <property type="entry name" value="Rev_trsase/Diguanyl_cyclase"/>
</dbReference>
<protein>
    <submittedName>
        <fullName evidence="4">EAL domain-containing protein</fullName>
    </submittedName>
</protein>
<feature type="domain" description="PAS" evidence="1">
    <location>
        <begin position="135"/>
        <end position="190"/>
    </location>
</feature>
<dbReference type="InterPro" id="IPR029016">
    <property type="entry name" value="GAF-like_dom_sf"/>
</dbReference>
<dbReference type="Gene3D" id="3.30.70.270">
    <property type="match status" value="1"/>
</dbReference>
<dbReference type="CDD" id="cd00130">
    <property type="entry name" value="PAS"/>
    <property type="match status" value="2"/>
</dbReference>
<dbReference type="PROSITE" id="PS50883">
    <property type="entry name" value="EAL"/>
    <property type="match status" value="1"/>
</dbReference>
<dbReference type="Gene3D" id="3.30.450.40">
    <property type="match status" value="1"/>
</dbReference>
<dbReference type="InterPro" id="IPR035919">
    <property type="entry name" value="EAL_sf"/>
</dbReference>
<dbReference type="CDD" id="cd01949">
    <property type="entry name" value="GGDEF"/>
    <property type="match status" value="1"/>
</dbReference>
<dbReference type="Gene3D" id="3.20.20.450">
    <property type="entry name" value="EAL domain"/>
    <property type="match status" value="1"/>
</dbReference>
<evidence type="ECO:0000313" key="4">
    <source>
        <dbReference type="EMBL" id="QGG96843.1"/>
    </source>
</evidence>
<dbReference type="InterPro" id="IPR013767">
    <property type="entry name" value="PAS_fold"/>
</dbReference>
<dbReference type="SUPFAM" id="SSF141868">
    <property type="entry name" value="EAL domain-like"/>
    <property type="match status" value="1"/>
</dbReference>
<dbReference type="NCBIfam" id="TIGR00229">
    <property type="entry name" value="sensory_box"/>
    <property type="match status" value="2"/>
</dbReference>